<dbReference type="InterPro" id="IPR006035">
    <property type="entry name" value="Ureohydrolase"/>
</dbReference>
<proteinExistence type="inferred from homology"/>
<dbReference type="AlphaFoldDB" id="A0A1Z8B8A1"/>
<dbReference type="GO" id="GO:0046872">
    <property type="term" value="F:metal ion binding"/>
    <property type="evidence" value="ECO:0007669"/>
    <property type="project" value="InterPro"/>
</dbReference>
<dbReference type="PROSITE" id="PS51409">
    <property type="entry name" value="ARGINASE_2"/>
    <property type="match status" value="1"/>
</dbReference>
<protein>
    <submittedName>
        <fullName evidence="2">Arginase</fullName>
    </submittedName>
</protein>
<evidence type="ECO:0000313" key="2">
    <source>
        <dbReference type="EMBL" id="OUS18728.1"/>
    </source>
</evidence>
<dbReference type="Gene3D" id="3.40.800.10">
    <property type="entry name" value="Ureohydrolase domain"/>
    <property type="match status" value="1"/>
</dbReference>
<gene>
    <name evidence="2" type="ORF">A9Q93_03255</name>
</gene>
<organism evidence="2 3">
    <name type="scientific">Nonlabens dokdonensis</name>
    <dbReference type="NCBI Taxonomy" id="328515"/>
    <lineage>
        <taxon>Bacteria</taxon>
        <taxon>Pseudomonadati</taxon>
        <taxon>Bacteroidota</taxon>
        <taxon>Flavobacteriia</taxon>
        <taxon>Flavobacteriales</taxon>
        <taxon>Flavobacteriaceae</taxon>
        <taxon>Nonlabens</taxon>
    </lineage>
</organism>
<dbReference type="InterPro" id="IPR023696">
    <property type="entry name" value="Ureohydrolase_dom_sf"/>
</dbReference>
<sequence>MALDFLKPLSDALVAHAKMQPKHTIASTIKLHTVNEGLPVLDDVQIVVIGILENRRDANALFQVESLDYAREKFYELYPGNWSSPIADLGDVHAGETVEDTYYVVRQLTEYFLRASIIPIFLGGSQDLMYPMYRAFDEFQHMINVVNIDCRFDLGDIDLPITSRSYIGKMITMEPYNLFNYSNLGFQTYFNSQEEIDLLERMYFDAIRLGHLDEDSTLAEPVLRDADVVGVDMSVVRAGDLAFAKANPNGLDGKQICSLSRYSGISDRLKVFGIFEINNERNTGAQLVAEMIWYFIEGYNLRNFEYPKDVTKDCIVYKVPIDDEILIFYKSTNSARWWIELPFISNVNNKLKQHTLLPCDRRDYETACNQVYPDRWLKARRKNEI</sequence>
<dbReference type="Proteomes" id="UP000196102">
    <property type="component" value="Unassembled WGS sequence"/>
</dbReference>
<comment type="caution">
    <text evidence="2">The sequence shown here is derived from an EMBL/GenBank/DDBJ whole genome shotgun (WGS) entry which is preliminary data.</text>
</comment>
<accession>A0A1Z8B8A1</accession>
<evidence type="ECO:0000256" key="1">
    <source>
        <dbReference type="PROSITE-ProRule" id="PRU00742"/>
    </source>
</evidence>
<reference evidence="3" key="1">
    <citation type="journal article" date="2017" name="Proc. Natl. Acad. Sci. U.S.A.">
        <title>Simulation of Deepwater Horizon oil plume reveals substrate specialization within a complex community of hydrocarbon-degraders.</title>
        <authorList>
            <person name="Hu P."/>
            <person name="Dubinsky E.A."/>
            <person name="Probst A.J."/>
            <person name="Wang J."/>
            <person name="Sieber C.M.K."/>
            <person name="Tom L.M."/>
            <person name="Gardinali P."/>
            <person name="Banfield J.F."/>
            <person name="Atlas R.M."/>
            <person name="Andersen G.L."/>
        </authorList>
    </citation>
    <scope>NUCLEOTIDE SEQUENCE [LARGE SCALE GENOMIC DNA]</scope>
</reference>
<name>A0A1Z8B8A1_9FLAO</name>
<dbReference type="Pfam" id="PF00491">
    <property type="entry name" value="Arginase"/>
    <property type="match status" value="1"/>
</dbReference>
<dbReference type="RefSeq" id="WP_303685951.1">
    <property type="nucleotide sequence ID" value="NZ_CAJXYO010000103.1"/>
</dbReference>
<dbReference type="EMBL" id="MAAX01000057">
    <property type="protein sequence ID" value="OUS18728.1"/>
    <property type="molecule type" value="Genomic_DNA"/>
</dbReference>
<dbReference type="CDD" id="cd09988">
    <property type="entry name" value="Formimidoylglutamase"/>
    <property type="match status" value="1"/>
</dbReference>
<dbReference type="SUPFAM" id="SSF52768">
    <property type="entry name" value="Arginase/deacetylase"/>
    <property type="match status" value="1"/>
</dbReference>
<comment type="similarity">
    <text evidence="1">Belongs to the arginase family.</text>
</comment>
<dbReference type="GO" id="GO:0016813">
    <property type="term" value="F:hydrolase activity, acting on carbon-nitrogen (but not peptide) bonds, in linear amidines"/>
    <property type="evidence" value="ECO:0007669"/>
    <property type="project" value="UniProtKB-ARBA"/>
</dbReference>
<evidence type="ECO:0000313" key="3">
    <source>
        <dbReference type="Proteomes" id="UP000196102"/>
    </source>
</evidence>